<protein>
    <recommendedName>
        <fullName evidence="3">HTH psq-type domain-containing protein</fullName>
    </recommendedName>
</protein>
<evidence type="ECO:0000313" key="2">
    <source>
        <dbReference type="Proteomes" id="UP000800200"/>
    </source>
</evidence>
<dbReference type="Proteomes" id="UP000800200">
    <property type="component" value="Unassembled WGS sequence"/>
</dbReference>
<accession>A0A6A6ENH4</accession>
<feature type="non-terminal residue" evidence="1">
    <location>
        <position position="1"/>
    </location>
</feature>
<dbReference type="EMBL" id="ML994616">
    <property type="protein sequence ID" value="KAF2191630.1"/>
    <property type="molecule type" value="Genomic_DNA"/>
</dbReference>
<name>A0A6A6ENH4_9PEZI</name>
<dbReference type="OrthoDB" id="4368338at2759"/>
<evidence type="ECO:0000313" key="1">
    <source>
        <dbReference type="EMBL" id="KAF2191630.1"/>
    </source>
</evidence>
<reference evidence="1" key="1">
    <citation type="journal article" date="2020" name="Stud. Mycol.">
        <title>101 Dothideomycetes genomes: a test case for predicting lifestyles and emergence of pathogens.</title>
        <authorList>
            <person name="Haridas S."/>
            <person name="Albert R."/>
            <person name="Binder M."/>
            <person name="Bloem J."/>
            <person name="Labutti K."/>
            <person name="Salamov A."/>
            <person name="Andreopoulos B."/>
            <person name="Baker S."/>
            <person name="Barry K."/>
            <person name="Bills G."/>
            <person name="Bluhm B."/>
            <person name="Cannon C."/>
            <person name="Castanera R."/>
            <person name="Culley D."/>
            <person name="Daum C."/>
            <person name="Ezra D."/>
            <person name="Gonzalez J."/>
            <person name="Henrissat B."/>
            <person name="Kuo A."/>
            <person name="Liang C."/>
            <person name="Lipzen A."/>
            <person name="Lutzoni F."/>
            <person name="Magnuson J."/>
            <person name="Mondo S."/>
            <person name="Nolan M."/>
            <person name="Ohm R."/>
            <person name="Pangilinan J."/>
            <person name="Park H.-J."/>
            <person name="Ramirez L."/>
            <person name="Alfaro M."/>
            <person name="Sun H."/>
            <person name="Tritt A."/>
            <person name="Yoshinaga Y."/>
            <person name="Zwiers L.-H."/>
            <person name="Turgeon B."/>
            <person name="Goodwin S."/>
            <person name="Spatafora J."/>
            <person name="Crous P."/>
            <person name="Grigoriev I."/>
        </authorList>
    </citation>
    <scope>NUCLEOTIDE SEQUENCE</scope>
    <source>
        <strain evidence="1">CBS 207.26</strain>
    </source>
</reference>
<evidence type="ECO:0008006" key="3">
    <source>
        <dbReference type="Google" id="ProtNLM"/>
    </source>
</evidence>
<sequence>DEAVQLLKTLNNPNIKQYARDHKLPCFRLRRAFHGSHNRKTRPQGNRRLTEEQDLALLHYCDAIGDIGFGLHQNLVTQQANALLAEAHYAAVPAR</sequence>
<proteinExistence type="predicted"/>
<organism evidence="1 2">
    <name type="scientific">Zopfia rhizophila CBS 207.26</name>
    <dbReference type="NCBI Taxonomy" id="1314779"/>
    <lineage>
        <taxon>Eukaryota</taxon>
        <taxon>Fungi</taxon>
        <taxon>Dikarya</taxon>
        <taxon>Ascomycota</taxon>
        <taxon>Pezizomycotina</taxon>
        <taxon>Dothideomycetes</taxon>
        <taxon>Dothideomycetes incertae sedis</taxon>
        <taxon>Zopfiaceae</taxon>
        <taxon>Zopfia</taxon>
    </lineage>
</organism>
<keyword evidence="2" id="KW-1185">Reference proteome</keyword>
<dbReference type="AlphaFoldDB" id="A0A6A6ENH4"/>
<gene>
    <name evidence="1" type="ORF">K469DRAFT_621510</name>
</gene>